<evidence type="ECO:0000259" key="6">
    <source>
        <dbReference type="PROSITE" id="PS50949"/>
    </source>
</evidence>
<geneLocation type="plasmid" evidence="8">
    <name>ppz02</name>
</geneLocation>
<evidence type="ECO:0000256" key="4">
    <source>
        <dbReference type="ARBA" id="ARBA00023125"/>
    </source>
</evidence>
<dbReference type="InterPro" id="IPR036388">
    <property type="entry name" value="WH-like_DNA-bd_sf"/>
</dbReference>
<dbReference type="PROSITE" id="PS50949">
    <property type="entry name" value="HTH_GNTR"/>
    <property type="match status" value="1"/>
</dbReference>
<evidence type="ECO:0000256" key="1">
    <source>
        <dbReference type="ARBA" id="ARBA00005384"/>
    </source>
</evidence>
<dbReference type="PANTHER" id="PTHR46577:SF1">
    <property type="entry name" value="HTH-TYPE TRANSCRIPTIONAL REGULATORY PROTEIN GABR"/>
    <property type="match status" value="1"/>
</dbReference>
<evidence type="ECO:0000256" key="2">
    <source>
        <dbReference type="ARBA" id="ARBA00022898"/>
    </source>
</evidence>
<keyword evidence="2" id="KW-0663">Pyridoxal phosphate</keyword>
<dbReference type="InterPro" id="IPR051446">
    <property type="entry name" value="HTH_trans_reg/aminotransferase"/>
</dbReference>
<dbReference type="Gene3D" id="1.10.10.10">
    <property type="entry name" value="Winged helix-like DNA-binding domain superfamily/Winged helix DNA-binding domain"/>
    <property type="match status" value="1"/>
</dbReference>
<dbReference type="GO" id="GO:0003677">
    <property type="term" value="F:DNA binding"/>
    <property type="evidence" value="ECO:0007669"/>
    <property type="project" value="UniProtKB-KW"/>
</dbReference>
<dbReference type="Pfam" id="PF00155">
    <property type="entry name" value="Aminotran_1_2"/>
    <property type="match status" value="1"/>
</dbReference>
<dbReference type="KEGG" id="pzh:CX676_21520"/>
<evidence type="ECO:0000256" key="5">
    <source>
        <dbReference type="ARBA" id="ARBA00023163"/>
    </source>
</evidence>
<keyword evidence="3" id="KW-0805">Transcription regulation</keyword>
<keyword evidence="5" id="KW-0804">Transcription</keyword>
<dbReference type="InterPro" id="IPR000524">
    <property type="entry name" value="Tscrpt_reg_HTH_GntR"/>
</dbReference>
<gene>
    <name evidence="7" type="ORF">CX676_21520</name>
</gene>
<dbReference type="GO" id="GO:0030170">
    <property type="term" value="F:pyridoxal phosphate binding"/>
    <property type="evidence" value="ECO:0007669"/>
    <property type="project" value="InterPro"/>
</dbReference>
<comment type="similarity">
    <text evidence="1">In the C-terminal section; belongs to the class-I pyridoxal-phosphate-dependent aminotransferase family.</text>
</comment>
<keyword evidence="8" id="KW-1185">Reference proteome</keyword>
<keyword evidence="7" id="KW-0614">Plasmid</keyword>
<evidence type="ECO:0000313" key="8">
    <source>
        <dbReference type="Proteomes" id="UP000234530"/>
    </source>
</evidence>
<organism evidence="7 8">
    <name type="scientific">Paracoccus zhejiangensis</name>
    <dbReference type="NCBI Taxonomy" id="1077935"/>
    <lineage>
        <taxon>Bacteria</taxon>
        <taxon>Pseudomonadati</taxon>
        <taxon>Pseudomonadota</taxon>
        <taxon>Alphaproteobacteria</taxon>
        <taxon>Rhodobacterales</taxon>
        <taxon>Paracoccaceae</taxon>
        <taxon>Paracoccus</taxon>
    </lineage>
</organism>
<dbReference type="Gene3D" id="3.40.640.10">
    <property type="entry name" value="Type I PLP-dependent aspartate aminotransferase-like (Major domain)"/>
    <property type="match status" value="1"/>
</dbReference>
<name>A0A2H5F5Q3_9RHOB</name>
<dbReference type="CDD" id="cd00609">
    <property type="entry name" value="AAT_like"/>
    <property type="match status" value="1"/>
</dbReference>
<dbReference type="SUPFAM" id="SSF46785">
    <property type="entry name" value="Winged helix' DNA-binding domain"/>
    <property type="match status" value="1"/>
</dbReference>
<feature type="domain" description="HTH gntR-type" evidence="6">
    <location>
        <begin position="60"/>
        <end position="128"/>
    </location>
</feature>
<accession>A0A2H5F5Q3</accession>
<evidence type="ECO:0000256" key="3">
    <source>
        <dbReference type="ARBA" id="ARBA00023015"/>
    </source>
</evidence>
<sequence length="528" mass="58378">MPASRRPSFVDAWMETGSTGTCVILSPKAGSTNGSALMRRRSSRQKALLNWIALDHQSPVPLYQQIIEQLRHAMVEGNLRPGGYLPASRAFAHDLGVSRNTCAKAYDQLVAEGFLESMRGSGTRVVLAPDPQGTDMARETRALFQTLRAHDEFRPQDLDEYIGEPAALAFQPGIPALDAFPRLKWSRLLRQHALRGDQSILDYAHPGGYAPLRHELAKYLSMSRGVVCRAEQVIVVTSTRAAIRAIASILWPRRSRIMVEDPGYVVAKRVLASLGHDLLLVSVDDRGARIDDLIRRRIDCAGAYLTPAHQWPTGTTLSDDRRTLLLDWAARNTSWIIEDDYDSEFRLDGPPLPTLHSRGPGQVLYVGTFSKVLVPAIRTAYFVVPADLVERFETEVFRQGVEPALHIQAALADLIRGGTFSRHITQMRKRYRSRRARLIEALRRHFGDLLRIECPAGGLQIIAHLPAGVSAIEAARRAASAGLVARPMGVYYYAGGAGEAFHLGFAAVPVKDIEPNVALLREAVRPCL</sequence>
<dbReference type="OrthoDB" id="9808770at2"/>
<dbReference type="PANTHER" id="PTHR46577">
    <property type="entry name" value="HTH-TYPE TRANSCRIPTIONAL REGULATORY PROTEIN GABR"/>
    <property type="match status" value="1"/>
</dbReference>
<protein>
    <submittedName>
        <fullName evidence="7">DNA-binding protein</fullName>
    </submittedName>
</protein>
<keyword evidence="4 7" id="KW-0238">DNA-binding</keyword>
<dbReference type="AlphaFoldDB" id="A0A2H5F5Q3"/>
<dbReference type="InterPro" id="IPR015424">
    <property type="entry name" value="PyrdxlP-dep_Trfase"/>
</dbReference>
<dbReference type="InterPro" id="IPR015421">
    <property type="entry name" value="PyrdxlP-dep_Trfase_major"/>
</dbReference>
<dbReference type="CDD" id="cd07377">
    <property type="entry name" value="WHTH_GntR"/>
    <property type="match status" value="1"/>
</dbReference>
<dbReference type="Proteomes" id="UP000234530">
    <property type="component" value="Plasmid pPZ02"/>
</dbReference>
<evidence type="ECO:0000313" key="7">
    <source>
        <dbReference type="EMBL" id="AUH66873.1"/>
    </source>
</evidence>
<dbReference type="InterPro" id="IPR004839">
    <property type="entry name" value="Aminotransferase_I/II_large"/>
</dbReference>
<dbReference type="SUPFAM" id="SSF53383">
    <property type="entry name" value="PLP-dependent transferases"/>
    <property type="match status" value="1"/>
</dbReference>
<dbReference type="SMART" id="SM00345">
    <property type="entry name" value="HTH_GNTR"/>
    <property type="match status" value="1"/>
</dbReference>
<dbReference type="PRINTS" id="PR00035">
    <property type="entry name" value="HTHGNTR"/>
</dbReference>
<dbReference type="GO" id="GO:0003700">
    <property type="term" value="F:DNA-binding transcription factor activity"/>
    <property type="evidence" value="ECO:0007669"/>
    <property type="project" value="InterPro"/>
</dbReference>
<proteinExistence type="inferred from homology"/>
<reference evidence="7 8" key="1">
    <citation type="journal article" date="2013" name="Antonie Van Leeuwenhoek">
        <title>Paracoccus zhejiangensis sp. nov., isolated from activated sludge in wastewater-treatment system.</title>
        <authorList>
            <person name="Wu Z.G."/>
            <person name="Zhang D.F."/>
            <person name="Liu Y.L."/>
            <person name="Wang F."/>
            <person name="Jiang X."/>
            <person name="Li C."/>
            <person name="Li S.P."/>
            <person name="Hong Q."/>
            <person name="Li W.J."/>
        </authorList>
    </citation>
    <scope>NUCLEOTIDE SEQUENCE [LARGE SCALE GENOMIC DNA]</scope>
    <source>
        <strain evidence="7 8">J6</strain>
        <plasmid evidence="8">Plasmid ppz02</plasmid>
    </source>
</reference>
<dbReference type="InterPro" id="IPR036390">
    <property type="entry name" value="WH_DNA-bd_sf"/>
</dbReference>
<dbReference type="EMBL" id="CP025432">
    <property type="protein sequence ID" value="AUH66873.1"/>
    <property type="molecule type" value="Genomic_DNA"/>
</dbReference>
<dbReference type="Pfam" id="PF00392">
    <property type="entry name" value="GntR"/>
    <property type="match status" value="1"/>
</dbReference>